<evidence type="ECO:0000313" key="3">
    <source>
        <dbReference type="Proteomes" id="UP000315200"/>
    </source>
</evidence>
<name>A0A829WGX5_9FIRM</name>
<proteinExistence type="predicted"/>
<protein>
    <submittedName>
        <fullName evidence="1">Uncharacterized protein</fullName>
    </submittedName>
</protein>
<gene>
    <name evidence="1" type="ORF">Ccl03g_45640</name>
    <name evidence="2" type="ORF">Ccl03g_49090</name>
</gene>
<dbReference type="AlphaFoldDB" id="A0A829WGX5"/>
<dbReference type="Proteomes" id="UP000315200">
    <property type="component" value="Unassembled WGS sequence"/>
</dbReference>
<dbReference type="RefSeq" id="WP_141267828.1">
    <property type="nucleotide sequence ID" value="NZ_BJLB01000001.1"/>
</dbReference>
<evidence type="ECO:0000313" key="2">
    <source>
        <dbReference type="EMBL" id="GEA39196.1"/>
    </source>
</evidence>
<dbReference type="EMBL" id="BJLB01000001">
    <property type="protein sequence ID" value="GEA39196.1"/>
    <property type="molecule type" value="Genomic_DNA"/>
</dbReference>
<dbReference type="EMBL" id="BJLB01000001">
    <property type="protein sequence ID" value="GEA38851.1"/>
    <property type="molecule type" value="Genomic_DNA"/>
</dbReference>
<reference evidence="1 3" key="1">
    <citation type="submission" date="2019-06" db="EMBL/GenBank/DDBJ databases">
        <title>Draft genome sequence of [Clostridium] clostridioforme NBRC 113352.</title>
        <authorList>
            <person name="Miura T."/>
            <person name="Furukawa M."/>
            <person name="Shimamura M."/>
            <person name="Ohyama Y."/>
            <person name="Yamazoe A."/>
            <person name="Kawasaki H."/>
        </authorList>
    </citation>
    <scope>NUCLEOTIDE SEQUENCE [LARGE SCALE GENOMIC DNA]</scope>
    <source>
        <strain evidence="1 3">NBRC 113352</strain>
    </source>
</reference>
<evidence type="ECO:0000313" key="1">
    <source>
        <dbReference type="EMBL" id="GEA38851.1"/>
    </source>
</evidence>
<comment type="caution">
    <text evidence="1">The sequence shown here is derived from an EMBL/GenBank/DDBJ whole genome shotgun (WGS) entry which is preliminary data.</text>
</comment>
<sequence>MEWKTEFIRVLTDAELERIRTGGIKAAKEVIGQPLTDGMKISGLGDTHRRFEGEPKLVQNGLYKAGNGKATVYYAVAVVLDAELAFCYSIY</sequence>
<organism evidence="1 3">
    <name type="scientific">Enterocloster clostridioformis</name>
    <dbReference type="NCBI Taxonomy" id="1531"/>
    <lineage>
        <taxon>Bacteria</taxon>
        <taxon>Bacillati</taxon>
        <taxon>Bacillota</taxon>
        <taxon>Clostridia</taxon>
        <taxon>Lachnospirales</taxon>
        <taxon>Lachnospiraceae</taxon>
        <taxon>Enterocloster</taxon>
    </lineage>
</organism>
<accession>A0A829WGX5</accession>